<dbReference type="Proteomes" id="UP000290849">
    <property type="component" value="Unassembled WGS sequence"/>
</dbReference>
<gene>
    <name evidence="1" type="ORF">C7R54_27915</name>
</gene>
<proteinExistence type="predicted"/>
<dbReference type="OrthoDB" id="7057642at2"/>
<reference evidence="1 2" key="1">
    <citation type="journal article" date="2017" name="Int. J. Syst. Evol. Microbiol.">
        <title>Achromobacter aloeverae sp. nov., isolated from the root of Aloe vera (L.) Burm.f.</title>
        <authorList>
            <person name="Kuncharoen N."/>
            <person name="Muramatsu Y."/>
            <person name="Shibata C."/>
            <person name="Kamakura Y."/>
            <person name="Nakagawa Y."/>
            <person name="Tanasupawat S."/>
        </authorList>
    </citation>
    <scope>NUCLEOTIDE SEQUENCE [LARGE SCALE GENOMIC DNA]</scope>
    <source>
        <strain evidence="1 2">AVA-1</strain>
    </source>
</reference>
<accession>A0A4Q1HE30</accession>
<keyword evidence="2" id="KW-1185">Reference proteome</keyword>
<evidence type="ECO:0000313" key="2">
    <source>
        <dbReference type="Proteomes" id="UP000290849"/>
    </source>
</evidence>
<protein>
    <submittedName>
        <fullName evidence="1">DUF2946 domain-containing protein</fullName>
    </submittedName>
</protein>
<evidence type="ECO:0000313" key="1">
    <source>
        <dbReference type="EMBL" id="RXN83312.1"/>
    </source>
</evidence>
<dbReference type="InterPro" id="IPR021332">
    <property type="entry name" value="DUF2944"/>
</dbReference>
<sequence length="207" mass="21993">MDDAVLAAIKRWPDVPAVSGWLSLDERGRWRLHPNGDADQGGPGEGIGSDAILGFIDRNYARDDDGRWFFQNGPQRVYVRLDAAPYILRVGADGAGLQTHTGLAVRRVAAWWLDEDGRLYADTDAGPGMVAGRDMPRVLDALVLEDGSPALDSLAALPAGATLAVSYQPPGHARAGLLAPVPLTPPTPLTHATRARIAQALGYATGR</sequence>
<organism evidence="1 2">
    <name type="scientific">Achromobacter aloeverae</name>
    <dbReference type="NCBI Taxonomy" id="1750518"/>
    <lineage>
        <taxon>Bacteria</taxon>
        <taxon>Pseudomonadati</taxon>
        <taxon>Pseudomonadota</taxon>
        <taxon>Betaproteobacteria</taxon>
        <taxon>Burkholderiales</taxon>
        <taxon>Alcaligenaceae</taxon>
        <taxon>Achromobacter</taxon>
    </lineage>
</organism>
<dbReference type="RefSeq" id="WP_129154203.1">
    <property type="nucleotide sequence ID" value="NZ_JBHSDO010000003.1"/>
</dbReference>
<name>A0A4Q1HE30_9BURK</name>
<dbReference type="Pfam" id="PF11161">
    <property type="entry name" value="DUF2944"/>
    <property type="match status" value="1"/>
</dbReference>
<comment type="caution">
    <text evidence="1">The sequence shown here is derived from an EMBL/GenBank/DDBJ whole genome shotgun (WGS) entry which is preliminary data.</text>
</comment>
<dbReference type="AlphaFoldDB" id="A0A4Q1HE30"/>
<dbReference type="EMBL" id="PYAL01000010">
    <property type="protein sequence ID" value="RXN83312.1"/>
    <property type="molecule type" value="Genomic_DNA"/>
</dbReference>